<dbReference type="Pfam" id="PF05199">
    <property type="entry name" value="GMC_oxred_C"/>
    <property type="match status" value="1"/>
</dbReference>
<evidence type="ECO:0000259" key="7">
    <source>
        <dbReference type="Pfam" id="PF05199"/>
    </source>
</evidence>
<dbReference type="PANTHER" id="PTHR46056:SF12">
    <property type="entry name" value="LONG-CHAIN-ALCOHOL OXIDASE"/>
    <property type="match status" value="1"/>
</dbReference>
<evidence type="ECO:0000256" key="1">
    <source>
        <dbReference type="ARBA" id="ARBA00010790"/>
    </source>
</evidence>
<dbReference type="RefSeq" id="WP_283344492.1">
    <property type="nucleotide sequence ID" value="NZ_JASHIF010000008.1"/>
</dbReference>
<feature type="transmembrane region" description="Helical" evidence="5">
    <location>
        <begin position="453"/>
        <end position="474"/>
    </location>
</feature>
<keyword evidence="5" id="KW-1133">Transmembrane helix</keyword>
<dbReference type="InterPro" id="IPR007867">
    <property type="entry name" value="GMC_OxRtase_C"/>
</dbReference>
<sequence length="1205" mass="135265">MKLPALFTLKGYLRPDSLDNTPVWKSLGCIAVVQTILVATLVTLFSRLDWIVFEKITLLGFKLPSFWLIAIIIIFTTSPLLFVFRKASSWFSWSIIFFGYFVAELYQYELNATASHPAWIFHFDKFAFWLPDHFTKIVFTVLSLSKITSILTLFLARLVAGILWGTPIVKGASKEQFEQLFGKSWATETIAKPKRDIGFWLLRLAGFGYLGFWGILALGQLGASPWPDSLQYMINMGNANLALSMNTYIKEWLMIMLAFLGAYNIALRYYVCVILVAGHLFSTLYTLIFYLNPSSTISYRDYLLTSTFVEGSLLSIFIFVMVKYRANRGDFKAIKEIPINFSIPLTLQKIVFTGLTIICILIGISMLAFRIWGNPTEGWGLIFSAPDPMLGNTITLFVSWAAISILLVNRISLRQHFTNLIIFPMVLGAILGLVWIIFAEVKVINQYGIFEHIDWYLGLYACVFLLIAGLLAFLRKLYYKIDCGINTLSPSATDNIRALVQALGAEQNQLLGDEKNLSLITSSIDQYISGIKGRKRGILNVPFSLLEHIFNTLFGMKPPFSSMNRDEQRYFLNHYIFRNEWQRKSSSVPLISEFAYQIGLSLNALTQFAFYTNANVRHSIGYVPADARDRLQSNGALFNPPFHEVAPLPKSPNDTNNYEQIQDLKIPAPRVSTPTHEADLPEEVDYLIIGSGAGGASAAYRLVECIQKEFTDASGKIDEQKVREAASKIVVVERGSRLQPRQDFQDNEFDMMKKVYKEGGLQQTNQFTMTMLQGECVGGTTVSNNAVCFEMPESVAKIWKETYGIPVEEIFNEYPTIKSELNVKPLNPLGINEIVAEKFRIGVEHYNQNPPLGASKLTEPKVLEVNHLENIGDGNWNLGNKKLRKRSMLETYIPWSEAWGVKVIANWTALRLQKNDTGTKASSVLLRADNGAIRVVKVNKAVIVAGGVIASSHFLMRSELDNPQIGQQISCNFGMPLAFEFDEPIKAFDGEQITLYSHSEQPDSRVVFETYFNPPAAFALACMPFVFERRDDFMKNYDKLLNFGGLIGSDAMGSIQPKANILNGQAFDWTLSESDVENIKYAIVTLVKLGQAAGAKKVIIPTKPGILLNLQNSNEVNDFIQHFETYPLQLTDLFMGTAHPQGGNKMASQQHSYERVVDENFAVVGLDNVYVADASVFPTSINVNPQLTIMAMASLAAKKIFAKHR</sequence>
<keyword evidence="9" id="KW-1185">Reference proteome</keyword>
<keyword evidence="5" id="KW-0812">Transmembrane</keyword>
<dbReference type="InterPro" id="IPR036188">
    <property type="entry name" value="FAD/NAD-bd_sf"/>
</dbReference>
<keyword evidence="4" id="KW-0560">Oxidoreductase</keyword>
<feature type="transmembrane region" description="Helical" evidence="5">
    <location>
        <begin position="269"/>
        <end position="290"/>
    </location>
</feature>
<evidence type="ECO:0000313" key="9">
    <source>
        <dbReference type="Proteomes" id="UP001236507"/>
    </source>
</evidence>
<dbReference type="Gene3D" id="3.50.50.60">
    <property type="entry name" value="FAD/NAD(P)-binding domain"/>
    <property type="match status" value="2"/>
</dbReference>
<accession>A0ABT6Y7N3</accession>
<feature type="transmembrane region" description="Helical" evidence="5">
    <location>
        <begin position="66"/>
        <end position="84"/>
    </location>
</feature>
<dbReference type="Proteomes" id="UP001236507">
    <property type="component" value="Unassembled WGS sequence"/>
</dbReference>
<proteinExistence type="inferred from homology"/>
<dbReference type="InterPro" id="IPR000172">
    <property type="entry name" value="GMC_OxRdtase_N"/>
</dbReference>
<feature type="transmembrane region" description="Helical" evidence="5">
    <location>
        <begin position="420"/>
        <end position="441"/>
    </location>
</feature>
<keyword evidence="2" id="KW-0285">Flavoprotein</keyword>
<evidence type="ECO:0000259" key="6">
    <source>
        <dbReference type="Pfam" id="PF00732"/>
    </source>
</evidence>
<feature type="domain" description="Glucose-methanol-choline oxidoreductase N-terminal" evidence="6">
    <location>
        <begin position="752"/>
        <end position="969"/>
    </location>
</feature>
<comment type="similarity">
    <text evidence="1">Belongs to the GMC oxidoreductase family.</text>
</comment>
<feature type="transmembrane region" description="Helical" evidence="5">
    <location>
        <begin position="302"/>
        <end position="322"/>
    </location>
</feature>
<keyword evidence="5" id="KW-0472">Membrane</keyword>
<protein>
    <submittedName>
        <fullName evidence="8">GMC family oxidoreductase</fullName>
    </submittedName>
</protein>
<dbReference type="PANTHER" id="PTHR46056">
    <property type="entry name" value="LONG-CHAIN-ALCOHOL OXIDASE"/>
    <property type="match status" value="1"/>
</dbReference>
<dbReference type="EMBL" id="JASHIF010000008">
    <property type="protein sequence ID" value="MDI9859582.1"/>
    <property type="molecule type" value="Genomic_DNA"/>
</dbReference>
<reference evidence="8 9" key="1">
    <citation type="submission" date="2023-05" db="EMBL/GenBank/DDBJ databases">
        <title>Novel species of genus Flectobacillus isolated from stream in China.</title>
        <authorList>
            <person name="Lu H."/>
        </authorList>
    </citation>
    <scope>NUCLEOTIDE SEQUENCE [LARGE SCALE GENOMIC DNA]</scope>
    <source>
        <strain evidence="8 9">KCTC 42575</strain>
    </source>
</reference>
<feature type="transmembrane region" description="Helical" evidence="5">
    <location>
        <begin position="241"/>
        <end position="262"/>
    </location>
</feature>
<keyword evidence="3" id="KW-0274">FAD</keyword>
<evidence type="ECO:0000256" key="2">
    <source>
        <dbReference type="ARBA" id="ARBA00022630"/>
    </source>
</evidence>
<feature type="transmembrane region" description="Helical" evidence="5">
    <location>
        <begin position="389"/>
        <end position="408"/>
    </location>
</feature>
<feature type="domain" description="Glucose-methanol-choline oxidoreductase C-terminal" evidence="7">
    <location>
        <begin position="1067"/>
        <end position="1193"/>
    </location>
</feature>
<evidence type="ECO:0000256" key="3">
    <source>
        <dbReference type="ARBA" id="ARBA00022827"/>
    </source>
</evidence>
<feature type="transmembrane region" description="Helical" evidence="5">
    <location>
        <begin position="350"/>
        <end position="369"/>
    </location>
</feature>
<feature type="transmembrane region" description="Helical" evidence="5">
    <location>
        <begin position="200"/>
        <end position="221"/>
    </location>
</feature>
<evidence type="ECO:0000256" key="4">
    <source>
        <dbReference type="ARBA" id="ARBA00023002"/>
    </source>
</evidence>
<dbReference type="SUPFAM" id="SSF51905">
    <property type="entry name" value="FAD/NAD(P)-binding domain"/>
    <property type="match status" value="1"/>
</dbReference>
<evidence type="ECO:0000256" key="5">
    <source>
        <dbReference type="SAM" id="Phobius"/>
    </source>
</evidence>
<feature type="transmembrane region" description="Helical" evidence="5">
    <location>
        <begin position="90"/>
        <end position="106"/>
    </location>
</feature>
<evidence type="ECO:0000313" key="8">
    <source>
        <dbReference type="EMBL" id="MDI9859582.1"/>
    </source>
</evidence>
<feature type="transmembrane region" description="Helical" evidence="5">
    <location>
        <begin position="23"/>
        <end position="45"/>
    </location>
</feature>
<organism evidence="8 9">
    <name type="scientific">Flectobacillus roseus</name>
    <dbReference type="NCBI Taxonomy" id="502259"/>
    <lineage>
        <taxon>Bacteria</taxon>
        <taxon>Pseudomonadati</taxon>
        <taxon>Bacteroidota</taxon>
        <taxon>Cytophagia</taxon>
        <taxon>Cytophagales</taxon>
        <taxon>Flectobacillaceae</taxon>
        <taxon>Flectobacillus</taxon>
    </lineage>
</organism>
<gene>
    <name evidence="8" type="ORF">QM524_10195</name>
</gene>
<name>A0ABT6Y7N3_9BACT</name>
<comment type="caution">
    <text evidence="8">The sequence shown here is derived from an EMBL/GenBank/DDBJ whole genome shotgun (WGS) entry which is preliminary data.</text>
</comment>
<dbReference type="Pfam" id="PF00732">
    <property type="entry name" value="GMC_oxred_N"/>
    <property type="match status" value="1"/>
</dbReference>